<evidence type="ECO:0000313" key="3">
    <source>
        <dbReference type="Proteomes" id="UP001156670"/>
    </source>
</evidence>
<comment type="caution">
    <text evidence="2">The sequence shown here is derived from an EMBL/GenBank/DDBJ whole genome shotgun (WGS) entry which is preliminary data.</text>
</comment>
<protein>
    <recommendedName>
        <fullName evidence="1">Type VII secretion system protein EssD-like domain-containing protein</fullName>
    </recommendedName>
</protein>
<dbReference type="Pfam" id="PF13930">
    <property type="entry name" value="Endonuclea_NS_2"/>
    <property type="match status" value="1"/>
</dbReference>
<sequence>MVQLETRADYRAASLNPSPNTVYQYNGYEFTTDSLGRPVNSSGQLSLGNGGNRFYDDYQIGYPHNADALPGDVGFHAGGDQFGFPGGQLNIFPGNGELNSASGAYGSFERDVLKPLVADPNNTVNAQFQRIFYEGNYTTRPNEIQVIYQVNDQAPVTSTFLNQPGG</sequence>
<accession>A0ABQ5XR29</accession>
<keyword evidence="3" id="KW-1185">Reference proteome</keyword>
<dbReference type="InterPro" id="IPR044927">
    <property type="entry name" value="Endonuclea_NS_2"/>
</dbReference>
<feature type="domain" description="Type VII secretion system protein EssD-like" evidence="1">
    <location>
        <begin position="19"/>
        <end position="150"/>
    </location>
</feature>
<proteinExistence type="predicted"/>
<dbReference type="Proteomes" id="UP001156670">
    <property type="component" value="Unassembled WGS sequence"/>
</dbReference>
<name>A0ABQ5XR29_9GAMM</name>
<dbReference type="EMBL" id="BSOB01000036">
    <property type="protein sequence ID" value="GLQ94192.1"/>
    <property type="molecule type" value="Genomic_DNA"/>
</dbReference>
<organism evidence="2 3">
    <name type="scientific">Dyella acidisoli</name>
    <dbReference type="NCBI Taxonomy" id="1867834"/>
    <lineage>
        <taxon>Bacteria</taxon>
        <taxon>Pseudomonadati</taxon>
        <taxon>Pseudomonadota</taxon>
        <taxon>Gammaproteobacteria</taxon>
        <taxon>Lysobacterales</taxon>
        <taxon>Rhodanobacteraceae</taxon>
        <taxon>Dyella</taxon>
    </lineage>
</organism>
<evidence type="ECO:0000313" key="2">
    <source>
        <dbReference type="EMBL" id="GLQ94192.1"/>
    </source>
</evidence>
<reference evidence="3" key="1">
    <citation type="journal article" date="2019" name="Int. J. Syst. Evol. Microbiol.">
        <title>The Global Catalogue of Microorganisms (GCM) 10K type strain sequencing project: providing services to taxonomists for standard genome sequencing and annotation.</title>
        <authorList>
            <consortium name="The Broad Institute Genomics Platform"/>
            <consortium name="The Broad Institute Genome Sequencing Center for Infectious Disease"/>
            <person name="Wu L."/>
            <person name="Ma J."/>
        </authorList>
    </citation>
    <scope>NUCLEOTIDE SEQUENCE [LARGE SCALE GENOMIC DNA]</scope>
    <source>
        <strain evidence="3">NBRC 111980</strain>
    </source>
</reference>
<evidence type="ECO:0000259" key="1">
    <source>
        <dbReference type="Pfam" id="PF13930"/>
    </source>
</evidence>
<gene>
    <name evidence="2" type="ORF">GCM10007901_31430</name>
</gene>